<dbReference type="SUPFAM" id="SSF46689">
    <property type="entry name" value="Homeodomain-like"/>
    <property type="match status" value="1"/>
</dbReference>
<evidence type="ECO:0000259" key="5">
    <source>
        <dbReference type="PROSITE" id="PS50977"/>
    </source>
</evidence>
<dbReference type="AlphaFoldDB" id="A0A2P4ULA0"/>
<dbReference type="Pfam" id="PF00440">
    <property type="entry name" value="TetR_N"/>
    <property type="match status" value="1"/>
</dbReference>
<evidence type="ECO:0000313" key="7">
    <source>
        <dbReference type="Proteomes" id="UP000242367"/>
    </source>
</evidence>
<dbReference type="InterPro" id="IPR009057">
    <property type="entry name" value="Homeodomain-like_sf"/>
</dbReference>
<keyword evidence="1" id="KW-0805">Transcription regulation</keyword>
<keyword evidence="3" id="KW-0804">Transcription</keyword>
<dbReference type="InterPro" id="IPR001647">
    <property type="entry name" value="HTH_TetR"/>
</dbReference>
<evidence type="ECO:0000256" key="1">
    <source>
        <dbReference type="ARBA" id="ARBA00023015"/>
    </source>
</evidence>
<dbReference type="GO" id="GO:0000976">
    <property type="term" value="F:transcription cis-regulatory region binding"/>
    <property type="evidence" value="ECO:0007669"/>
    <property type="project" value="TreeGrafter"/>
</dbReference>
<organism evidence="6 7">
    <name type="scientific">Actinomadura rubteroloni</name>
    <dbReference type="NCBI Taxonomy" id="1926885"/>
    <lineage>
        <taxon>Bacteria</taxon>
        <taxon>Bacillati</taxon>
        <taxon>Actinomycetota</taxon>
        <taxon>Actinomycetes</taxon>
        <taxon>Streptosporangiales</taxon>
        <taxon>Thermomonosporaceae</taxon>
        <taxon>Actinomadura</taxon>
    </lineage>
</organism>
<dbReference type="InterPro" id="IPR050109">
    <property type="entry name" value="HTH-type_TetR-like_transc_reg"/>
</dbReference>
<dbReference type="PANTHER" id="PTHR30055:SF174">
    <property type="entry name" value="TRANSCRIPTIONAL REGULATORY PROTEIN (PROBABLY TETR-FAMILY)-RELATED"/>
    <property type="match status" value="1"/>
</dbReference>
<gene>
    <name evidence="6" type="ORF">BTM25_02090</name>
</gene>
<dbReference type="GO" id="GO:0003700">
    <property type="term" value="F:DNA-binding transcription factor activity"/>
    <property type="evidence" value="ECO:0007669"/>
    <property type="project" value="TreeGrafter"/>
</dbReference>
<feature type="domain" description="HTH tetR-type" evidence="5">
    <location>
        <begin position="19"/>
        <end position="79"/>
    </location>
</feature>
<dbReference type="Proteomes" id="UP000242367">
    <property type="component" value="Unassembled WGS sequence"/>
</dbReference>
<keyword evidence="7" id="KW-1185">Reference proteome</keyword>
<evidence type="ECO:0000313" key="6">
    <source>
        <dbReference type="EMBL" id="POM25826.1"/>
    </source>
</evidence>
<accession>A0A2P4ULA0</accession>
<dbReference type="PANTHER" id="PTHR30055">
    <property type="entry name" value="HTH-TYPE TRANSCRIPTIONAL REGULATOR RUTR"/>
    <property type="match status" value="1"/>
</dbReference>
<feature type="DNA-binding region" description="H-T-H motif" evidence="4">
    <location>
        <begin position="42"/>
        <end position="61"/>
    </location>
</feature>
<proteinExistence type="predicted"/>
<keyword evidence="2 4" id="KW-0238">DNA-binding</keyword>
<evidence type="ECO:0000256" key="2">
    <source>
        <dbReference type="ARBA" id="ARBA00023125"/>
    </source>
</evidence>
<dbReference type="RefSeq" id="WP_103560883.1">
    <property type="nucleotide sequence ID" value="NZ_MTBP01000001.1"/>
</dbReference>
<protein>
    <submittedName>
        <fullName evidence="6">DNA-binding transcriptional regulator EnvR</fullName>
    </submittedName>
</protein>
<dbReference type="EMBL" id="MTBP01000001">
    <property type="protein sequence ID" value="POM25826.1"/>
    <property type="molecule type" value="Genomic_DNA"/>
</dbReference>
<dbReference type="InterPro" id="IPR054129">
    <property type="entry name" value="DesT_TetR_C"/>
</dbReference>
<sequence>MTSTGTGRERPAFRRLTSDRRREEIISAAIATFGNRPEPDVSIDDVAAAAGTSRSSVYRYFDGKGELYEVVAERVGTMLTDRLAAVTGTSPSDALTRRLALYFDFLEEYEGGYAGILGIGAGRAPEAALDVAERVRQRICDLTFRTLELDEPGEPLRVAVQSWIAGVEWAGAEWLRTRSPSRPELEIILGAQFTTQLLAVAPLDPVVAERITWLLRVEPPGSAFGELIRSVADAFDRRALAALAAFLPEPER</sequence>
<name>A0A2P4ULA0_9ACTN</name>
<evidence type="ECO:0000256" key="4">
    <source>
        <dbReference type="PROSITE-ProRule" id="PRU00335"/>
    </source>
</evidence>
<dbReference type="Gene3D" id="1.10.357.10">
    <property type="entry name" value="Tetracycline Repressor, domain 2"/>
    <property type="match status" value="1"/>
</dbReference>
<reference evidence="6 7" key="1">
    <citation type="journal article" date="2017" name="Chemistry">
        <title>Isolation, Biosynthesis and Chemical Modifications of Rubterolones A-F: Rare Tropolone Alkaloids from Actinomadura sp. 5-2.</title>
        <authorList>
            <person name="Guo H."/>
            <person name="Benndorf R."/>
            <person name="Leichnitz D."/>
            <person name="Klassen J.L."/>
            <person name="Vollmers J."/>
            <person name="Gorls H."/>
            <person name="Steinacker M."/>
            <person name="Weigel C."/>
            <person name="Dahse H.M."/>
            <person name="Kaster A.K."/>
            <person name="de Beer Z.W."/>
            <person name="Poulsen M."/>
            <person name="Beemelmanns C."/>
        </authorList>
    </citation>
    <scope>NUCLEOTIDE SEQUENCE [LARGE SCALE GENOMIC DNA]</scope>
    <source>
        <strain evidence="6 7">5-2</strain>
    </source>
</reference>
<dbReference type="PROSITE" id="PS50977">
    <property type="entry name" value="HTH_TETR_2"/>
    <property type="match status" value="1"/>
</dbReference>
<evidence type="ECO:0000256" key="3">
    <source>
        <dbReference type="ARBA" id="ARBA00023163"/>
    </source>
</evidence>
<comment type="caution">
    <text evidence="6">The sequence shown here is derived from an EMBL/GenBank/DDBJ whole genome shotgun (WGS) entry which is preliminary data.</text>
</comment>
<dbReference type="Pfam" id="PF21943">
    <property type="entry name" value="TetR_C_46"/>
    <property type="match status" value="1"/>
</dbReference>